<protein>
    <recommendedName>
        <fullName evidence="3">Transposase</fullName>
    </recommendedName>
</protein>
<proteinExistence type="predicted"/>
<dbReference type="GO" id="GO:0003676">
    <property type="term" value="F:nucleic acid binding"/>
    <property type="evidence" value="ECO:0007669"/>
    <property type="project" value="InterPro"/>
</dbReference>
<gene>
    <name evidence="1" type="ORF">LPLAT_LOCUS5385</name>
</gene>
<dbReference type="AlphaFoldDB" id="A0AAV2MXF0"/>
<comment type="caution">
    <text evidence="1">The sequence shown here is derived from an EMBL/GenBank/DDBJ whole genome shotgun (WGS) entry which is preliminary data.</text>
</comment>
<reference evidence="1" key="1">
    <citation type="submission" date="2024-04" db="EMBL/GenBank/DDBJ databases">
        <authorList>
            <consortium name="Molecular Ecology Group"/>
        </authorList>
    </citation>
    <scope>NUCLEOTIDE SEQUENCE</scope>
</reference>
<dbReference type="PANTHER" id="PTHR47331">
    <property type="entry name" value="PHD-TYPE DOMAIN-CONTAINING PROTEIN"/>
    <property type="match status" value="1"/>
</dbReference>
<dbReference type="InterPro" id="IPR036397">
    <property type="entry name" value="RNaseH_sf"/>
</dbReference>
<organism evidence="1 2">
    <name type="scientific">Lasius platythorax</name>
    <dbReference type="NCBI Taxonomy" id="488582"/>
    <lineage>
        <taxon>Eukaryota</taxon>
        <taxon>Metazoa</taxon>
        <taxon>Ecdysozoa</taxon>
        <taxon>Arthropoda</taxon>
        <taxon>Hexapoda</taxon>
        <taxon>Insecta</taxon>
        <taxon>Pterygota</taxon>
        <taxon>Neoptera</taxon>
        <taxon>Endopterygota</taxon>
        <taxon>Hymenoptera</taxon>
        <taxon>Apocrita</taxon>
        <taxon>Aculeata</taxon>
        <taxon>Formicoidea</taxon>
        <taxon>Formicidae</taxon>
        <taxon>Formicinae</taxon>
        <taxon>Lasius</taxon>
        <taxon>Lasius</taxon>
    </lineage>
</organism>
<dbReference type="InterPro" id="IPR012337">
    <property type="entry name" value="RNaseH-like_sf"/>
</dbReference>
<dbReference type="SUPFAM" id="SSF53098">
    <property type="entry name" value="Ribonuclease H-like"/>
    <property type="match status" value="1"/>
</dbReference>
<evidence type="ECO:0000313" key="1">
    <source>
        <dbReference type="EMBL" id="CAL1671973.1"/>
    </source>
</evidence>
<name>A0AAV2MXF0_9HYME</name>
<dbReference type="PANTHER" id="PTHR47331:SF5">
    <property type="entry name" value="RIBONUCLEASE H"/>
    <property type="match status" value="1"/>
</dbReference>
<sequence>MGQLPVERVTPSRPFLHAGVDYAGPFLLKNWKGKNSRTYKSYIALFVCQATSAIHLELVTDYSTEAFIAAFKRFTARRGIYATLKSELRH</sequence>
<dbReference type="EMBL" id="CAXIPU020000435">
    <property type="protein sequence ID" value="CAL1671973.1"/>
    <property type="molecule type" value="Genomic_DNA"/>
</dbReference>
<evidence type="ECO:0008006" key="3">
    <source>
        <dbReference type="Google" id="ProtNLM"/>
    </source>
</evidence>
<accession>A0AAV2MXF0</accession>
<keyword evidence="2" id="KW-1185">Reference proteome</keyword>
<dbReference type="Proteomes" id="UP001497644">
    <property type="component" value="Unassembled WGS sequence"/>
</dbReference>
<dbReference type="Gene3D" id="3.30.420.10">
    <property type="entry name" value="Ribonuclease H-like superfamily/Ribonuclease H"/>
    <property type="match status" value="1"/>
</dbReference>
<evidence type="ECO:0000313" key="2">
    <source>
        <dbReference type="Proteomes" id="UP001497644"/>
    </source>
</evidence>